<dbReference type="InterPro" id="IPR052534">
    <property type="entry name" value="Extracell_DNA_Util/SecSys_Comp"/>
</dbReference>
<evidence type="ECO:0000313" key="3">
    <source>
        <dbReference type="Proteomes" id="UP000049855"/>
    </source>
</evidence>
<name>A0A0U1KUZ3_9FIRM</name>
<keyword evidence="1" id="KW-0812">Transmembrane</keyword>
<accession>A0A0U1KUZ3</accession>
<protein>
    <recommendedName>
        <fullName evidence="4">Type IV pilus biogenesis protein PilN</fullName>
    </recommendedName>
</protein>
<proteinExistence type="predicted"/>
<evidence type="ECO:0008006" key="4">
    <source>
        <dbReference type="Google" id="ProtNLM"/>
    </source>
</evidence>
<dbReference type="EMBL" id="CTRP01000004">
    <property type="protein sequence ID" value="CQR71248.1"/>
    <property type="molecule type" value="Genomic_DNA"/>
</dbReference>
<keyword evidence="3" id="KW-1185">Reference proteome</keyword>
<sequence>MIIINLLPPSERMPIWLFKKTVLLCSILLLVLYGSIFSYNCYTIWSLEKDLAAARQHYSLLRPTEDNMQLAVSKQQAIDKKNNTLVAITSEQKSWYAVISHFAIITPPQVWLTELAASDKNSILLKGNAMTYPDLANYLYSLEKDKLITEPVLIKAEQDSKFNYTKFELTVKRKEI</sequence>
<dbReference type="PANTHER" id="PTHR40278">
    <property type="entry name" value="DNA UTILIZATION PROTEIN HOFN"/>
    <property type="match status" value="1"/>
</dbReference>
<keyword evidence="1" id="KW-0472">Membrane</keyword>
<evidence type="ECO:0000256" key="1">
    <source>
        <dbReference type="SAM" id="Phobius"/>
    </source>
</evidence>
<dbReference type="AlphaFoldDB" id="A0A0U1KUZ3"/>
<reference evidence="3" key="1">
    <citation type="submission" date="2015-03" db="EMBL/GenBank/DDBJ databases">
        <authorList>
            <person name="Nijsse Bart"/>
        </authorList>
    </citation>
    <scope>NUCLEOTIDE SEQUENCE [LARGE SCALE GENOMIC DNA]</scope>
</reference>
<dbReference type="RefSeq" id="WP_021167357.1">
    <property type="nucleotide sequence ID" value="NZ_CTRP01000004.1"/>
</dbReference>
<evidence type="ECO:0000313" key="2">
    <source>
        <dbReference type="EMBL" id="CQR71248.1"/>
    </source>
</evidence>
<feature type="transmembrane region" description="Helical" evidence="1">
    <location>
        <begin position="21"/>
        <end position="39"/>
    </location>
</feature>
<dbReference type="PANTHER" id="PTHR40278:SF1">
    <property type="entry name" value="DNA UTILIZATION PROTEIN HOFN"/>
    <property type="match status" value="1"/>
</dbReference>
<dbReference type="InterPro" id="IPR007813">
    <property type="entry name" value="PilN"/>
</dbReference>
<gene>
    <name evidence="2" type="ORF">SpAn4DRAFT_3753</name>
</gene>
<dbReference type="Proteomes" id="UP000049855">
    <property type="component" value="Unassembled WGS sequence"/>
</dbReference>
<organism evidence="2 3">
    <name type="scientific">Sporomusa ovata</name>
    <dbReference type="NCBI Taxonomy" id="2378"/>
    <lineage>
        <taxon>Bacteria</taxon>
        <taxon>Bacillati</taxon>
        <taxon>Bacillota</taxon>
        <taxon>Negativicutes</taxon>
        <taxon>Selenomonadales</taxon>
        <taxon>Sporomusaceae</taxon>
        <taxon>Sporomusa</taxon>
    </lineage>
</organism>
<dbReference type="Pfam" id="PF05137">
    <property type="entry name" value="PilN"/>
    <property type="match status" value="1"/>
</dbReference>
<keyword evidence="1" id="KW-1133">Transmembrane helix</keyword>